<comment type="caution">
    <text evidence="1">The sequence shown here is derived from an EMBL/GenBank/DDBJ whole genome shotgun (WGS) entry which is preliminary data.</text>
</comment>
<gene>
    <name evidence="1" type="ORF">KP791_000081</name>
</gene>
<name>A0ACB9ZHJ2_9HYME</name>
<keyword evidence="2" id="KW-1185">Reference proteome</keyword>
<protein>
    <submittedName>
        <fullName evidence="1">Uncharacterized protein</fullName>
    </submittedName>
</protein>
<proteinExistence type="predicted"/>
<organism evidence="1 2">
    <name type="scientific">Venturia canescens</name>
    <dbReference type="NCBI Taxonomy" id="32260"/>
    <lineage>
        <taxon>Eukaryota</taxon>
        <taxon>Metazoa</taxon>
        <taxon>Ecdysozoa</taxon>
        <taxon>Arthropoda</taxon>
        <taxon>Hexapoda</taxon>
        <taxon>Insecta</taxon>
        <taxon>Pterygota</taxon>
        <taxon>Neoptera</taxon>
        <taxon>Endopterygota</taxon>
        <taxon>Hymenoptera</taxon>
        <taxon>Apocrita</taxon>
        <taxon>Ichneumonoidea</taxon>
        <taxon>Ichneumonidae</taxon>
        <taxon>Campopleginae</taxon>
        <taxon>Dusona group</taxon>
        <taxon>Venturia</taxon>
    </lineage>
</organism>
<reference evidence="1" key="1">
    <citation type="submission" date="2022-07" db="EMBL/GenBank/DDBJ databases">
        <title>Venturia canescens Genome.</title>
        <authorList>
            <person name="Burke G.R."/>
            <person name="Simmonds T.J."/>
            <person name="Geib S.M."/>
        </authorList>
    </citation>
    <scope>NUCLEOTIDE SEQUENCE</scope>
    <source>
        <strain evidence="1">UGA</strain>
    </source>
</reference>
<dbReference type="Proteomes" id="UP000824380">
    <property type="component" value="Chromosome 3"/>
</dbReference>
<evidence type="ECO:0000313" key="1">
    <source>
        <dbReference type="EMBL" id="KAI5630598.1"/>
    </source>
</evidence>
<dbReference type="EMBL" id="CM033499">
    <property type="protein sequence ID" value="KAI5630598.1"/>
    <property type="molecule type" value="Genomic_DNA"/>
</dbReference>
<evidence type="ECO:0000313" key="2">
    <source>
        <dbReference type="Proteomes" id="UP000824380"/>
    </source>
</evidence>
<sequence length="278" mass="29529">MLPVKKGQRLYLQSPPPYTPYGGPASENPGAWYAASSAPQITPSVVPGPQYPGNQYIVYCQHPPGTASPSNSSAVVHHSPQQSAEKATPITSTNQPEVEPSKLQKALNNDTAKNGKINKLPALFKEKRDKRSIEDTGSSGKTESTPKSNTSETTVITVPSNTEGTDIYPMIDIKEIENIVENDPAIGKAEKGVVKTLEAVADVLTADMAEAPNGSACKYKTFKCIRFTLIGLKYVAILAAASSIMYAAIRPLIEPASADSANNAGATDLIHHSAELLI</sequence>
<accession>A0ACB9ZHJ2</accession>